<organism evidence="3 4">
    <name type="scientific">Chlamydomonas reinhardtii</name>
    <name type="common">Chlamydomonas smithii</name>
    <dbReference type="NCBI Taxonomy" id="3055"/>
    <lineage>
        <taxon>Eukaryota</taxon>
        <taxon>Viridiplantae</taxon>
        <taxon>Chlorophyta</taxon>
        <taxon>core chlorophytes</taxon>
        <taxon>Chlorophyceae</taxon>
        <taxon>CS clade</taxon>
        <taxon>Chlamydomonadales</taxon>
        <taxon>Chlamydomonadaceae</taxon>
        <taxon>Chlamydomonas</taxon>
    </lineage>
</organism>
<dbReference type="EMBL" id="CM008967">
    <property type="protein sequence ID" value="PNW83169.1"/>
    <property type="molecule type" value="Genomic_DNA"/>
</dbReference>
<gene>
    <name evidence="3" type="ORF">CHLRE_06g309684v5</name>
</gene>
<feature type="signal peptide" evidence="2">
    <location>
        <begin position="1"/>
        <end position="20"/>
    </location>
</feature>
<dbReference type="Proteomes" id="UP000006906">
    <property type="component" value="Chromosome 6"/>
</dbReference>
<evidence type="ECO:0000256" key="2">
    <source>
        <dbReference type="SAM" id="SignalP"/>
    </source>
</evidence>
<feature type="compositionally biased region" description="Low complexity" evidence="1">
    <location>
        <begin position="43"/>
        <end position="70"/>
    </location>
</feature>
<sequence>MLPATAVVLLVILASRNVHGAATTDRLPAAHDPLLGGEDTAVSSSSSSSSSSSTSSGSSSSSSSSSTRRSLVTGPTTGAPMVPCDFAIDPSAAAGDPARCRLQCDAASVGGAVPDVAVGADLHACLLAAPAGSMAGVNVVATSRVVAVSGTPPSTADWGFTLGANAVALRLRGVVNRAPLSYYGALVHCTHCADVDLGVTATSLYGAVASDAALAAAAAATAAGRDVGTGAVHLGAAADVDAAYVRCTNITGAAGWACLAMSFNPAQGLSARVREVQASATATYWPAAATACADFAGGGLLVGGGAVLVRPGSAYMAAGTDTCSAAATAAAVSVTFTGATPGMVSGNSGGCGAFLSVLGCGSVPVSG</sequence>
<accession>A0A2K3DRK5</accession>
<keyword evidence="4" id="KW-1185">Reference proteome</keyword>
<evidence type="ECO:0000313" key="3">
    <source>
        <dbReference type="EMBL" id="PNW83169.1"/>
    </source>
</evidence>
<evidence type="ECO:0008006" key="5">
    <source>
        <dbReference type="Google" id="ProtNLM"/>
    </source>
</evidence>
<reference evidence="3 4" key="1">
    <citation type="journal article" date="2007" name="Science">
        <title>The Chlamydomonas genome reveals the evolution of key animal and plant functions.</title>
        <authorList>
            <person name="Merchant S.S."/>
            <person name="Prochnik S.E."/>
            <person name="Vallon O."/>
            <person name="Harris E.H."/>
            <person name="Karpowicz S.J."/>
            <person name="Witman G.B."/>
            <person name="Terry A."/>
            <person name="Salamov A."/>
            <person name="Fritz-Laylin L.K."/>
            <person name="Marechal-Drouard L."/>
            <person name="Marshall W.F."/>
            <person name="Qu L.H."/>
            <person name="Nelson D.R."/>
            <person name="Sanderfoot A.A."/>
            <person name="Spalding M.H."/>
            <person name="Kapitonov V.V."/>
            <person name="Ren Q."/>
            <person name="Ferris P."/>
            <person name="Lindquist E."/>
            <person name="Shapiro H."/>
            <person name="Lucas S.M."/>
            <person name="Grimwood J."/>
            <person name="Schmutz J."/>
            <person name="Cardol P."/>
            <person name="Cerutti H."/>
            <person name="Chanfreau G."/>
            <person name="Chen C.L."/>
            <person name="Cognat V."/>
            <person name="Croft M.T."/>
            <person name="Dent R."/>
            <person name="Dutcher S."/>
            <person name="Fernandez E."/>
            <person name="Fukuzawa H."/>
            <person name="Gonzalez-Ballester D."/>
            <person name="Gonzalez-Halphen D."/>
            <person name="Hallmann A."/>
            <person name="Hanikenne M."/>
            <person name="Hippler M."/>
            <person name="Inwood W."/>
            <person name="Jabbari K."/>
            <person name="Kalanon M."/>
            <person name="Kuras R."/>
            <person name="Lefebvre P.A."/>
            <person name="Lemaire S.D."/>
            <person name="Lobanov A.V."/>
            <person name="Lohr M."/>
            <person name="Manuell A."/>
            <person name="Meier I."/>
            <person name="Mets L."/>
            <person name="Mittag M."/>
            <person name="Mittelmeier T."/>
            <person name="Moroney J.V."/>
            <person name="Moseley J."/>
            <person name="Napoli C."/>
            <person name="Nedelcu A.M."/>
            <person name="Niyogi K."/>
            <person name="Novoselov S.V."/>
            <person name="Paulsen I.T."/>
            <person name="Pazour G."/>
            <person name="Purton S."/>
            <person name="Ral J.P."/>
            <person name="Riano-Pachon D.M."/>
            <person name="Riekhof W."/>
            <person name="Rymarquis L."/>
            <person name="Schroda M."/>
            <person name="Stern D."/>
            <person name="Umen J."/>
            <person name="Willows R."/>
            <person name="Wilson N."/>
            <person name="Zimmer S.L."/>
            <person name="Allmer J."/>
            <person name="Balk J."/>
            <person name="Bisova K."/>
            <person name="Chen C.J."/>
            <person name="Elias M."/>
            <person name="Gendler K."/>
            <person name="Hauser C."/>
            <person name="Lamb M.R."/>
            <person name="Ledford H."/>
            <person name="Long J.C."/>
            <person name="Minagawa J."/>
            <person name="Page M.D."/>
            <person name="Pan J."/>
            <person name="Pootakham W."/>
            <person name="Roje S."/>
            <person name="Rose A."/>
            <person name="Stahlberg E."/>
            <person name="Terauchi A.M."/>
            <person name="Yang P."/>
            <person name="Ball S."/>
            <person name="Bowler C."/>
            <person name="Dieckmann C.L."/>
            <person name="Gladyshev V.N."/>
            <person name="Green P."/>
            <person name="Jorgensen R."/>
            <person name="Mayfield S."/>
            <person name="Mueller-Roeber B."/>
            <person name="Rajamani S."/>
            <person name="Sayre R.T."/>
            <person name="Brokstein P."/>
            <person name="Dubchak I."/>
            <person name="Goodstein D."/>
            <person name="Hornick L."/>
            <person name="Huang Y.W."/>
            <person name="Jhaveri J."/>
            <person name="Luo Y."/>
            <person name="Martinez D."/>
            <person name="Ngau W.C."/>
            <person name="Otillar B."/>
            <person name="Poliakov A."/>
            <person name="Porter A."/>
            <person name="Szajkowski L."/>
            <person name="Werner G."/>
            <person name="Zhou K."/>
            <person name="Grigoriev I.V."/>
            <person name="Rokhsar D.S."/>
            <person name="Grossman A.R."/>
        </authorList>
    </citation>
    <scope>NUCLEOTIDE SEQUENCE [LARGE SCALE GENOMIC DNA]</scope>
    <source>
        <strain evidence="4">CC-503</strain>
    </source>
</reference>
<keyword evidence="2" id="KW-0732">Signal</keyword>
<evidence type="ECO:0000256" key="1">
    <source>
        <dbReference type="SAM" id="MobiDB-lite"/>
    </source>
</evidence>
<proteinExistence type="predicted"/>
<protein>
    <recommendedName>
        <fullName evidence="5">Pherophorin domain-containing protein</fullName>
    </recommendedName>
</protein>
<dbReference type="AlphaFoldDB" id="A0A2K3DRK5"/>
<dbReference type="PaxDb" id="3055-EDP04938"/>
<name>A0A2K3DRK5_CHLRE</name>
<dbReference type="Gramene" id="PNW83169">
    <property type="protein sequence ID" value="PNW83169"/>
    <property type="gene ID" value="CHLRE_06g309684v5"/>
</dbReference>
<dbReference type="RefSeq" id="XP_042924474.1">
    <property type="nucleotide sequence ID" value="XM_043063768.1"/>
</dbReference>
<dbReference type="KEGG" id="cre:CHLRE_06g309684v5"/>
<dbReference type="GeneID" id="5716817"/>
<evidence type="ECO:0000313" key="4">
    <source>
        <dbReference type="Proteomes" id="UP000006906"/>
    </source>
</evidence>
<feature type="region of interest" description="Disordered" evidence="1">
    <location>
        <begin position="29"/>
        <end position="76"/>
    </location>
</feature>
<dbReference type="InParanoid" id="A0A2K3DRK5"/>
<feature type="chain" id="PRO_5014327951" description="Pherophorin domain-containing protein" evidence="2">
    <location>
        <begin position="21"/>
        <end position="367"/>
    </location>
</feature>